<protein>
    <recommendedName>
        <fullName evidence="3 4">Adenylyl cyclase-associated protein</fullName>
    </recommendedName>
</protein>
<dbReference type="FunFam" id="1.25.40.330:FF:000001">
    <property type="entry name" value="Adenylyl cyclase-associated protein"/>
    <property type="match status" value="1"/>
</dbReference>
<dbReference type="GO" id="GO:0007015">
    <property type="term" value="P:actin filament organization"/>
    <property type="evidence" value="ECO:0007669"/>
    <property type="project" value="TreeGrafter"/>
</dbReference>
<evidence type="ECO:0000313" key="10">
    <source>
        <dbReference type="Proteomes" id="UP000308014"/>
    </source>
</evidence>
<evidence type="ECO:0000313" key="7">
    <source>
        <dbReference type="EMBL" id="THV74174.1"/>
    </source>
</evidence>
<feature type="compositionally biased region" description="Basic and acidic residues" evidence="5">
    <location>
        <begin position="378"/>
        <end position="390"/>
    </location>
</feature>
<dbReference type="InterPro" id="IPR013912">
    <property type="entry name" value="Adenylate_cyclase-assoc_CAP_C"/>
</dbReference>
<dbReference type="GO" id="GO:0003779">
    <property type="term" value="F:actin binding"/>
    <property type="evidence" value="ECO:0007669"/>
    <property type="project" value="InterPro"/>
</dbReference>
<dbReference type="InterPro" id="IPR016098">
    <property type="entry name" value="CAP/MinC_C"/>
</dbReference>
<feature type="region of interest" description="Disordered" evidence="5">
    <location>
        <begin position="52"/>
        <end position="89"/>
    </location>
</feature>
<feature type="domain" description="C-CAP/cofactor C-like" evidence="6">
    <location>
        <begin position="399"/>
        <end position="540"/>
    </location>
</feature>
<dbReference type="SMART" id="SM00673">
    <property type="entry name" value="CARP"/>
    <property type="match status" value="2"/>
</dbReference>
<dbReference type="SUPFAM" id="SSF69340">
    <property type="entry name" value="C-terminal domain of adenylylcyclase associated protein"/>
    <property type="match status" value="1"/>
</dbReference>
<comment type="similarity">
    <text evidence="1 4">Belongs to the CAP family.</text>
</comment>
<dbReference type="EMBL" id="QZAJ01000881">
    <property type="protein sequence ID" value="THW05226.1"/>
    <property type="molecule type" value="Genomic_DNA"/>
</dbReference>
<dbReference type="PROSITE" id="PS51329">
    <property type="entry name" value="C_CAP_COFACTOR_C"/>
    <property type="match status" value="1"/>
</dbReference>
<dbReference type="InterPro" id="IPR006599">
    <property type="entry name" value="CARP_motif"/>
</dbReference>
<proteinExistence type="inferred from homology"/>
<dbReference type="InterPro" id="IPR017901">
    <property type="entry name" value="C-CAP_CF_C-like"/>
</dbReference>
<feature type="compositionally biased region" description="Basic and acidic residues" evidence="5">
    <location>
        <begin position="342"/>
        <end position="351"/>
    </location>
</feature>
<dbReference type="Pfam" id="PF08603">
    <property type="entry name" value="CAP_C"/>
    <property type="match status" value="1"/>
</dbReference>
<dbReference type="InterPro" id="IPR013992">
    <property type="entry name" value="Adenylate_cyclase-assoc_CAP_N"/>
</dbReference>
<evidence type="ECO:0000256" key="4">
    <source>
        <dbReference type="RuleBase" id="RU000647"/>
    </source>
</evidence>
<gene>
    <name evidence="8" type="ORF">D6D24_10323</name>
    <name evidence="7" type="ORF">D6D28_02727</name>
</gene>
<dbReference type="Gene3D" id="1.25.40.330">
    <property type="entry name" value="Adenylate cyclase-associated CAP, N-terminal domain"/>
    <property type="match status" value="1"/>
</dbReference>
<dbReference type="InterPro" id="IPR018106">
    <property type="entry name" value="CAP_CS_N"/>
</dbReference>
<dbReference type="Gene3D" id="2.160.20.70">
    <property type="match status" value="1"/>
</dbReference>
<evidence type="ECO:0000313" key="8">
    <source>
        <dbReference type="EMBL" id="THW05226.1"/>
    </source>
</evidence>
<dbReference type="PANTHER" id="PTHR10652">
    <property type="entry name" value="ADENYLYL CYCLASE-ASSOCIATED PROTEIN"/>
    <property type="match status" value="1"/>
</dbReference>
<dbReference type="GO" id="GO:0005737">
    <property type="term" value="C:cytoplasm"/>
    <property type="evidence" value="ECO:0007669"/>
    <property type="project" value="TreeGrafter"/>
</dbReference>
<dbReference type="InterPro" id="IPR036223">
    <property type="entry name" value="CAP_C_sf"/>
</dbReference>
<reference evidence="9 10" key="1">
    <citation type="submission" date="2018-10" db="EMBL/GenBank/DDBJ databases">
        <title>Fifty Aureobasidium pullulans genomes reveal a recombining polyextremotolerant generalist.</title>
        <authorList>
            <person name="Gostincar C."/>
            <person name="Turk M."/>
            <person name="Zajc J."/>
            <person name="Gunde-Cimerman N."/>
        </authorList>
    </citation>
    <scope>NUCLEOTIDE SEQUENCE [LARGE SCALE GENOMIC DNA]</scope>
    <source>
        <strain evidence="8 10">EXF-11318</strain>
        <strain evidence="7 9">EXF-11900</strain>
    </source>
</reference>
<dbReference type="Pfam" id="PF21938">
    <property type="entry name" value="CAP_N"/>
    <property type="match status" value="1"/>
</dbReference>
<dbReference type="FunFam" id="2.160.20.70:FF:000008">
    <property type="entry name" value="Adenylyl cyclase-associated protein"/>
    <property type="match status" value="1"/>
</dbReference>
<evidence type="ECO:0000256" key="1">
    <source>
        <dbReference type="ARBA" id="ARBA00007659"/>
    </source>
</evidence>
<dbReference type="InterPro" id="IPR036222">
    <property type="entry name" value="CAP_N_sf"/>
</dbReference>
<dbReference type="SUPFAM" id="SSF101278">
    <property type="entry name" value="N-terminal domain of adenylylcyclase associated protein, CAP"/>
    <property type="match status" value="1"/>
</dbReference>
<evidence type="ECO:0000256" key="2">
    <source>
        <dbReference type="ARBA" id="ARBA00054756"/>
    </source>
</evidence>
<dbReference type="InterPro" id="IPR053950">
    <property type="entry name" value="CAP_N"/>
</dbReference>
<dbReference type="GO" id="GO:0019933">
    <property type="term" value="P:cAMP-mediated signaling"/>
    <property type="evidence" value="ECO:0007669"/>
    <property type="project" value="TreeGrafter"/>
</dbReference>
<feature type="region of interest" description="Disordered" evidence="5">
    <location>
        <begin position="265"/>
        <end position="407"/>
    </location>
</feature>
<feature type="compositionally biased region" description="Low complexity" evidence="5">
    <location>
        <begin position="269"/>
        <end position="284"/>
    </location>
</feature>
<comment type="caution">
    <text evidence="7">The sequence shown here is derived from an EMBL/GenBank/DDBJ whole genome shotgun (WGS) entry which is preliminary data.</text>
</comment>
<evidence type="ECO:0000259" key="6">
    <source>
        <dbReference type="PROSITE" id="PS51329"/>
    </source>
</evidence>
<dbReference type="GO" id="GO:0008179">
    <property type="term" value="F:adenylate cyclase binding"/>
    <property type="evidence" value="ECO:0007669"/>
    <property type="project" value="TreeGrafter"/>
</dbReference>
<dbReference type="PROSITE" id="PS01088">
    <property type="entry name" value="CAP_1"/>
    <property type="match status" value="1"/>
</dbReference>
<evidence type="ECO:0000313" key="9">
    <source>
        <dbReference type="Proteomes" id="UP000304951"/>
    </source>
</evidence>
<sequence>MATTTSNLGMHNLTTLIKRLEAATSRLEDIATSSASFDQPRNTVADVGATHLPASSSAPELPGIAKDGANAPPAAEPAPQQPSLPKPIQDMDSLINEHVAKFLDSASGLDKNIETQAHAVSRAFAAQRHYLVVANKAKKPDMTSPAFSELIKDLQQEMGTVTEIKDSNRASPFKDHLNMVAEGMGGLQWVVFEGKPADYVAEILGGVQLFGNRVLKEYKEKDPKHVAYVQSYYAIWKNLQSYIRTHYSPGVTWNPQGMDLAKALKEASADPAPTSAPSQSAPAPGGAGGPPPPPPPPPLPTFDNAAPPPPPGPAPAAKAGGGDMGAVFDQLNRGESVTSGLRKVDKSEMTHKNPSLRAGSTVTDRKGSQDSITRSRSRGPELKPKPDSIRGKGISQPAPKKDPKKELDGNKWIIENFEDAEGLVEVEVTVTQSVLITKCKNTSIRLIGKANAISIDNSPRTNLVVDDLISSVDVIKCPNFGLQVLGSLPTVMLDQVDGAAIYLSKDSLNTEIYTSKCTSINVNLPPKTEQEDYKECPLPEQFRSYFKDGKLVSEIVEHAG</sequence>
<dbReference type="Proteomes" id="UP000304951">
    <property type="component" value="Unassembled WGS sequence"/>
</dbReference>
<dbReference type="Pfam" id="PF01213">
    <property type="entry name" value="CAP_N-CM"/>
    <property type="match status" value="1"/>
</dbReference>
<dbReference type="InterPro" id="IPR001837">
    <property type="entry name" value="Adenylate_cyclase-assoc_CAP"/>
</dbReference>
<feature type="compositionally biased region" description="Pro residues" evidence="5">
    <location>
        <begin position="74"/>
        <end position="85"/>
    </location>
</feature>
<comment type="function">
    <text evidence="2">The N-terminal domain binds to adenylyl cyclase, thereby enabling adenylyl cyclase to be activated by upstream regulatory signals, such as Ras. The C-terminal domain is required for normal cellular morphology and growth control.</text>
</comment>
<organism evidence="7 9">
    <name type="scientific">Aureobasidium pullulans</name>
    <name type="common">Black yeast</name>
    <name type="synonym">Pullularia pullulans</name>
    <dbReference type="NCBI Taxonomy" id="5580"/>
    <lineage>
        <taxon>Eukaryota</taxon>
        <taxon>Fungi</taxon>
        <taxon>Dikarya</taxon>
        <taxon>Ascomycota</taxon>
        <taxon>Pezizomycotina</taxon>
        <taxon>Dothideomycetes</taxon>
        <taxon>Dothideomycetidae</taxon>
        <taxon>Dothideales</taxon>
        <taxon>Saccotheciaceae</taxon>
        <taxon>Aureobasidium</taxon>
    </lineage>
</organism>
<dbReference type="AlphaFoldDB" id="A0A4S8SSU3"/>
<evidence type="ECO:0000256" key="5">
    <source>
        <dbReference type="SAM" id="MobiDB-lite"/>
    </source>
</evidence>
<feature type="compositionally biased region" description="Pro residues" evidence="5">
    <location>
        <begin position="289"/>
        <end position="314"/>
    </location>
</feature>
<dbReference type="Proteomes" id="UP000308014">
    <property type="component" value="Unassembled WGS sequence"/>
</dbReference>
<evidence type="ECO:0000256" key="3">
    <source>
        <dbReference type="ARBA" id="ARBA00072052"/>
    </source>
</evidence>
<dbReference type="EMBL" id="QZAF01000069">
    <property type="protein sequence ID" value="THV74174.1"/>
    <property type="molecule type" value="Genomic_DNA"/>
</dbReference>
<accession>A0A4S8SSU3</accession>
<dbReference type="PANTHER" id="PTHR10652:SF0">
    <property type="entry name" value="ADENYLYL CYCLASE-ASSOCIATED PROTEIN"/>
    <property type="match status" value="1"/>
</dbReference>
<name>A0A4S8SSU3_AURPU</name>